<keyword evidence="3" id="KW-1185">Reference proteome</keyword>
<gene>
    <name evidence="2" type="ORF">BST97_15125</name>
</gene>
<dbReference type="Proteomes" id="UP000193431">
    <property type="component" value="Chromosome"/>
</dbReference>
<dbReference type="RefSeq" id="WP_085768010.1">
    <property type="nucleotide sequence ID" value="NZ_CP019344.1"/>
</dbReference>
<evidence type="ECO:0000313" key="2">
    <source>
        <dbReference type="EMBL" id="ARN79207.1"/>
    </source>
</evidence>
<evidence type="ECO:0000313" key="3">
    <source>
        <dbReference type="Proteomes" id="UP000193431"/>
    </source>
</evidence>
<name>A0A1W6MNR0_9FLAO</name>
<dbReference type="OrthoDB" id="981785at2"/>
<dbReference type="STRING" id="331648.BST97_15125"/>
<dbReference type="Pfam" id="PF05016">
    <property type="entry name" value="ParE_toxin"/>
    <property type="match status" value="1"/>
</dbReference>
<accession>A0A1W6MNR0</accession>
<dbReference type="AlphaFoldDB" id="A0A1W6MNR0"/>
<sequence>MDRKLKPVKWTSRSLKDLKSITEFYIELYSSSKTREIITNIRKSTEVLERENPESSEIGSVDTAFNHPKFEYRKLTNHYCKITYRIGKDDIYIVRVFDLRQNPKKNL</sequence>
<keyword evidence="1" id="KW-1277">Toxin-antitoxin system</keyword>
<dbReference type="EMBL" id="CP019344">
    <property type="protein sequence ID" value="ARN79207.1"/>
    <property type="molecule type" value="Genomic_DNA"/>
</dbReference>
<dbReference type="InterPro" id="IPR007712">
    <property type="entry name" value="RelE/ParE_toxin"/>
</dbReference>
<reference evidence="2 3" key="1">
    <citation type="submission" date="2016-11" db="EMBL/GenBank/DDBJ databases">
        <title>Trade-off between light-utilization and light-protection in marine flavobacteria.</title>
        <authorList>
            <person name="Kumagai Y."/>
        </authorList>
    </citation>
    <scope>NUCLEOTIDE SEQUENCE [LARGE SCALE GENOMIC DNA]</scope>
    <source>
        <strain evidence="2 3">JCM 13191</strain>
    </source>
</reference>
<proteinExistence type="predicted"/>
<organism evidence="2 3">
    <name type="scientific">Nonlabens spongiae</name>
    <dbReference type="NCBI Taxonomy" id="331648"/>
    <lineage>
        <taxon>Bacteria</taxon>
        <taxon>Pseudomonadati</taxon>
        <taxon>Bacteroidota</taxon>
        <taxon>Flavobacteriia</taxon>
        <taxon>Flavobacteriales</taxon>
        <taxon>Flavobacteriaceae</taxon>
        <taxon>Nonlabens</taxon>
    </lineage>
</organism>
<dbReference type="InterPro" id="IPR035093">
    <property type="entry name" value="RelE/ParE_toxin_dom_sf"/>
</dbReference>
<evidence type="ECO:0000256" key="1">
    <source>
        <dbReference type="ARBA" id="ARBA00022649"/>
    </source>
</evidence>
<dbReference type="Gene3D" id="3.30.2310.20">
    <property type="entry name" value="RelE-like"/>
    <property type="match status" value="1"/>
</dbReference>
<protein>
    <submittedName>
        <fullName evidence="2">Plasmid stabilization protein</fullName>
    </submittedName>
</protein>